<feature type="region of interest" description="Disordered" evidence="4">
    <location>
        <begin position="905"/>
        <end position="976"/>
    </location>
</feature>
<feature type="region of interest" description="Disordered" evidence="4">
    <location>
        <begin position="345"/>
        <end position="396"/>
    </location>
</feature>
<proteinExistence type="predicted"/>
<feature type="region of interest" description="Disordered" evidence="4">
    <location>
        <begin position="190"/>
        <end position="217"/>
    </location>
</feature>
<feature type="region of interest" description="Disordered" evidence="4">
    <location>
        <begin position="418"/>
        <end position="440"/>
    </location>
</feature>
<feature type="compositionally biased region" description="Polar residues" evidence="4">
    <location>
        <begin position="378"/>
        <end position="394"/>
    </location>
</feature>
<dbReference type="PANTHER" id="PTHR15574">
    <property type="entry name" value="WD REPEAT DOMAIN-CONTAINING FAMILY"/>
    <property type="match status" value="1"/>
</dbReference>
<dbReference type="SMART" id="SM00320">
    <property type="entry name" value="WD40"/>
    <property type="match status" value="6"/>
</dbReference>
<dbReference type="Gene3D" id="2.130.10.10">
    <property type="entry name" value="YVTN repeat-like/Quinoprotein amine dehydrogenase"/>
    <property type="match status" value="2"/>
</dbReference>
<protein>
    <submittedName>
        <fullName evidence="5">WD40 repeat-like protein</fullName>
    </submittedName>
</protein>
<dbReference type="GO" id="GO:0045717">
    <property type="term" value="P:negative regulation of fatty acid biosynthetic process"/>
    <property type="evidence" value="ECO:0007669"/>
    <property type="project" value="TreeGrafter"/>
</dbReference>
<name>A0A6A6TYE8_9PEZI</name>
<dbReference type="InterPro" id="IPR045151">
    <property type="entry name" value="DCAF8"/>
</dbReference>
<feature type="repeat" description="WD" evidence="3">
    <location>
        <begin position="156"/>
        <end position="197"/>
    </location>
</feature>
<keyword evidence="2" id="KW-0677">Repeat</keyword>
<feature type="compositionally biased region" description="Polar residues" evidence="4">
    <location>
        <begin position="419"/>
        <end position="428"/>
    </location>
</feature>
<feature type="repeat" description="WD" evidence="3">
    <location>
        <begin position="98"/>
        <end position="141"/>
    </location>
</feature>
<dbReference type="AlphaFoldDB" id="A0A6A6TYE8"/>
<evidence type="ECO:0000256" key="1">
    <source>
        <dbReference type="ARBA" id="ARBA00022574"/>
    </source>
</evidence>
<dbReference type="SUPFAM" id="SSF50978">
    <property type="entry name" value="WD40 repeat-like"/>
    <property type="match status" value="1"/>
</dbReference>
<dbReference type="PROSITE" id="PS50294">
    <property type="entry name" value="WD_REPEATS_REGION"/>
    <property type="match status" value="1"/>
</dbReference>
<dbReference type="InterPro" id="IPR001680">
    <property type="entry name" value="WD40_rpt"/>
</dbReference>
<reference evidence="5" key="1">
    <citation type="journal article" date="2020" name="Stud. Mycol.">
        <title>101 Dothideomycetes genomes: a test case for predicting lifestyles and emergence of pathogens.</title>
        <authorList>
            <person name="Haridas S."/>
            <person name="Albert R."/>
            <person name="Binder M."/>
            <person name="Bloem J."/>
            <person name="Labutti K."/>
            <person name="Salamov A."/>
            <person name="Andreopoulos B."/>
            <person name="Baker S."/>
            <person name="Barry K."/>
            <person name="Bills G."/>
            <person name="Bluhm B."/>
            <person name="Cannon C."/>
            <person name="Castanera R."/>
            <person name="Culley D."/>
            <person name="Daum C."/>
            <person name="Ezra D."/>
            <person name="Gonzalez J."/>
            <person name="Henrissat B."/>
            <person name="Kuo A."/>
            <person name="Liang C."/>
            <person name="Lipzen A."/>
            <person name="Lutzoni F."/>
            <person name="Magnuson J."/>
            <person name="Mondo S."/>
            <person name="Nolan M."/>
            <person name="Ohm R."/>
            <person name="Pangilinan J."/>
            <person name="Park H.-J."/>
            <person name="Ramirez L."/>
            <person name="Alfaro M."/>
            <person name="Sun H."/>
            <person name="Tritt A."/>
            <person name="Yoshinaga Y."/>
            <person name="Zwiers L.-H."/>
            <person name="Turgeon B."/>
            <person name="Goodwin S."/>
            <person name="Spatafora J."/>
            <person name="Crous P."/>
            <person name="Grigoriev I."/>
        </authorList>
    </citation>
    <scope>NUCLEOTIDE SEQUENCE</scope>
    <source>
        <strain evidence="5">CBS 115976</strain>
    </source>
</reference>
<feature type="compositionally biased region" description="Acidic residues" evidence="4">
    <location>
        <begin position="749"/>
        <end position="778"/>
    </location>
</feature>
<feature type="region of interest" description="Disordered" evidence="4">
    <location>
        <begin position="729"/>
        <end position="796"/>
    </location>
</feature>
<evidence type="ECO:0000256" key="2">
    <source>
        <dbReference type="ARBA" id="ARBA00022737"/>
    </source>
</evidence>
<evidence type="ECO:0000256" key="3">
    <source>
        <dbReference type="PROSITE-ProRule" id="PRU00221"/>
    </source>
</evidence>
<keyword evidence="1 3" id="KW-0853">WD repeat</keyword>
<dbReference type="GO" id="GO:0080008">
    <property type="term" value="C:Cul4-RING E3 ubiquitin ligase complex"/>
    <property type="evidence" value="ECO:0007669"/>
    <property type="project" value="TreeGrafter"/>
</dbReference>
<dbReference type="InterPro" id="IPR036322">
    <property type="entry name" value="WD40_repeat_dom_sf"/>
</dbReference>
<accession>A0A6A6TYE8</accession>
<gene>
    <name evidence="5" type="ORF">BT63DRAFT_460998</name>
</gene>
<dbReference type="PROSITE" id="PS50082">
    <property type="entry name" value="WD_REPEATS_2"/>
    <property type="match status" value="2"/>
</dbReference>
<sequence length="1026" mass="114029">MKFDLPDRLVRREIGDRRSFSGVPGLYSDPEFVQDLDIVNELEGHSGCVNALRQASTLRIWSRSGRLLASGSDDKFINIHSYLPDQGALQFGLAATLDTGHTANIFSVKFMPNSSDSTIVSCAGDDEVRVFDIQRATQPTNSRLYLSSNSTNGKVFRSHDSSVKRIVTEASSFYFLTCSEDGEVRQWDIRQPESSYPRKSPVFRRSGAQPSRSDAPPPLITYEPYNVELWTISCSPSQPHYIALGGTHLHCFLHDRRMLGRNRLEERGGSVPRSLSPEAAETVLSDATRCVAKFAPYGQPQMSRNDSGKNISACKLGTANPNELIVSWMRDNIYSFDIRKDMKDQDRQAFSTSAPIPQARSRNSSSGKKRKRPMINAESPSNGPNSRPRTSNAVAPTPLNANAAYSFIVQMGGVPVTIRPSSRTQGASSGVPDSGSSHAHRIRSLKNSLGRTHFQHDPAQRREEIFDILQASVNAFDKIDDHISSRTYPVTTCSTSVDYELKLRNDRAKVWRYTQASGTLARILLGYKSTAPGPTNSRTQSIDLESYDIIRPAEREGSQPLDRHEQFGYDFIKAILLWLESGVGAVLREFSSESQFAARASRRRLPVPRDAGIEALDTHLIPYLEGLAAELPIVYSGHGGLGDDPRNTDEIFPSEKQAVRAFGRIMKIPFADLHAPSKESSDEPAGPTLSRDIAVTFWGHRVCMAVLHRAAIDVNYAFVATAFENSAARRPRRESSVIATLPTRQPLVDQDDAEDDEEDEEEDFIDHDEGDSESESDREDTQSSSADESEEDMDTFTQGYRQKSRVAANVPTGSHLRKYVGHCNVDTTKDVNFYGLNDEYVVSGSDCGNLFIWDKKTSRLVNILQGDNEVVNVVQPHPYEPMLAVSGIDSTVKIFSPDAHARRAARHASGISRVDPSQFSSIRSRRRRNQNRAATTDRGTQHNDSSSAGPEEAEEEVSDSDSEYVYPNGLPSRKRMQDEYKITSENDMNRRSGNNHQYISRGFLEMLAARMQDGAAEEAPEDCVVM</sequence>
<dbReference type="GO" id="GO:0005737">
    <property type="term" value="C:cytoplasm"/>
    <property type="evidence" value="ECO:0007669"/>
    <property type="project" value="TreeGrafter"/>
</dbReference>
<dbReference type="EMBL" id="MU004244">
    <property type="protein sequence ID" value="KAF2663878.1"/>
    <property type="molecule type" value="Genomic_DNA"/>
</dbReference>
<organism evidence="5 6">
    <name type="scientific">Microthyrium microscopicum</name>
    <dbReference type="NCBI Taxonomy" id="703497"/>
    <lineage>
        <taxon>Eukaryota</taxon>
        <taxon>Fungi</taxon>
        <taxon>Dikarya</taxon>
        <taxon>Ascomycota</taxon>
        <taxon>Pezizomycotina</taxon>
        <taxon>Dothideomycetes</taxon>
        <taxon>Dothideomycetes incertae sedis</taxon>
        <taxon>Microthyriales</taxon>
        <taxon>Microthyriaceae</taxon>
        <taxon>Microthyrium</taxon>
    </lineage>
</organism>
<keyword evidence="6" id="KW-1185">Reference proteome</keyword>
<dbReference type="OrthoDB" id="4869960at2759"/>
<evidence type="ECO:0000313" key="6">
    <source>
        <dbReference type="Proteomes" id="UP000799302"/>
    </source>
</evidence>
<dbReference type="InterPro" id="IPR015943">
    <property type="entry name" value="WD40/YVTN_repeat-like_dom_sf"/>
</dbReference>
<dbReference type="PANTHER" id="PTHR15574:SF40">
    <property type="entry name" value="WD AND TETRATRICOPEPTIDE REPEATS PROTEIN 1"/>
    <property type="match status" value="1"/>
</dbReference>
<dbReference type="Proteomes" id="UP000799302">
    <property type="component" value="Unassembled WGS sequence"/>
</dbReference>
<evidence type="ECO:0000256" key="4">
    <source>
        <dbReference type="SAM" id="MobiDB-lite"/>
    </source>
</evidence>
<dbReference type="Pfam" id="PF00400">
    <property type="entry name" value="WD40"/>
    <property type="match status" value="3"/>
</dbReference>
<evidence type="ECO:0000313" key="5">
    <source>
        <dbReference type="EMBL" id="KAF2663878.1"/>
    </source>
</evidence>
<feature type="compositionally biased region" description="Acidic residues" evidence="4">
    <location>
        <begin position="951"/>
        <end position="962"/>
    </location>
</feature>